<evidence type="ECO:0000313" key="2">
    <source>
        <dbReference type="Proteomes" id="UP001151760"/>
    </source>
</evidence>
<keyword evidence="2" id="KW-1185">Reference proteome</keyword>
<reference evidence="1" key="2">
    <citation type="submission" date="2022-01" db="EMBL/GenBank/DDBJ databases">
        <authorList>
            <person name="Yamashiro T."/>
            <person name="Shiraishi A."/>
            <person name="Satake H."/>
            <person name="Nakayama K."/>
        </authorList>
    </citation>
    <scope>NUCLEOTIDE SEQUENCE</scope>
</reference>
<organism evidence="1 2">
    <name type="scientific">Tanacetum coccineum</name>
    <dbReference type="NCBI Taxonomy" id="301880"/>
    <lineage>
        <taxon>Eukaryota</taxon>
        <taxon>Viridiplantae</taxon>
        <taxon>Streptophyta</taxon>
        <taxon>Embryophyta</taxon>
        <taxon>Tracheophyta</taxon>
        <taxon>Spermatophyta</taxon>
        <taxon>Magnoliopsida</taxon>
        <taxon>eudicotyledons</taxon>
        <taxon>Gunneridae</taxon>
        <taxon>Pentapetalae</taxon>
        <taxon>asterids</taxon>
        <taxon>campanulids</taxon>
        <taxon>Asterales</taxon>
        <taxon>Asteraceae</taxon>
        <taxon>Asteroideae</taxon>
        <taxon>Anthemideae</taxon>
        <taxon>Anthemidinae</taxon>
        <taxon>Tanacetum</taxon>
    </lineage>
</organism>
<proteinExistence type="predicted"/>
<dbReference type="CDD" id="cd00303">
    <property type="entry name" value="retropepsin_like"/>
    <property type="match status" value="1"/>
</dbReference>
<dbReference type="PANTHER" id="PTHR33067">
    <property type="entry name" value="RNA-DIRECTED DNA POLYMERASE-RELATED"/>
    <property type="match status" value="1"/>
</dbReference>
<dbReference type="Proteomes" id="UP001151760">
    <property type="component" value="Unassembled WGS sequence"/>
</dbReference>
<reference evidence="1" key="1">
    <citation type="journal article" date="2022" name="Int. J. Mol. Sci.">
        <title>Draft Genome of Tanacetum Coccineum: Genomic Comparison of Closely Related Tanacetum-Family Plants.</title>
        <authorList>
            <person name="Yamashiro T."/>
            <person name="Shiraishi A."/>
            <person name="Nakayama K."/>
            <person name="Satake H."/>
        </authorList>
    </citation>
    <scope>NUCLEOTIDE SEQUENCE</scope>
</reference>
<comment type="caution">
    <text evidence="1">The sequence shown here is derived from an EMBL/GenBank/DDBJ whole genome shotgun (WGS) entry which is preliminary data.</text>
</comment>
<gene>
    <name evidence="1" type="ORF">Tco_0878926</name>
</gene>
<name>A0ABQ5BZ91_9ASTR</name>
<keyword evidence="1" id="KW-0695">RNA-directed DNA polymerase</keyword>
<dbReference type="EMBL" id="BQNB010013783">
    <property type="protein sequence ID" value="GJT20220.1"/>
    <property type="molecule type" value="Genomic_DNA"/>
</dbReference>
<dbReference type="PANTHER" id="PTHR33067:SF35">
    <property type="entry name" value="ASPARTIC PEPTIDASE DDI1-TYPE DOMAIN-CONTAINING PROTEIN"/>
    <property type="match status" value="1"/>
</dbReference>
<dbReference type="InterPro" id="IPR021109">
    <property type="entry name" value="Peptidase_aspartic_dom_sf"/>
</dbReference>
<accession>A0ABQ5BZ91</accession>
<protein>
    <submittedName>
        <fullName evidence="1">RNA-directed DNA polymerase, eukaryota, reverse transcriptase zinc-binding domain protein</fullName>
    </submittedName>
</protein>
<keyword evidence="1" id="KW-0808">Transferase</keyword>
<keyword evidence="1" id="KW-0548">Nucleotidyltransferase</keyword>
<dbReference type="Gene3D" id="2.40.70.10">
    <property type="entry name" value="Acid Proteases"/>
    <property type="match status" value="1"/>
</dbReference>
<sequence length="489" mass="56606">MVHIPKNETQSKDTIQIERISSLFERPNPRSFTIPNSFDIFNINAVADLGASVNIMSTSIFEELSLAELRNTNMIVEMADKTRCIPQGIIENILVKIDKFSFNSEFVIMDIKGSNNKTIILGQPFLATIHTEIDVSTTEVSLGIKEDGIKIKMNKQDCNFTTSISETLSNKHLKEGSTSHEIQADIYIDLCEPCIQDNQLQDKLKCRAYNTISKTHWCEPVRQKHERGYTFWASCDPYHEICDGGGIPNNKMKHYWKSTNDDDRVDLEWEGLSCASWVRVRYGNINDITKERILQKYWDSKLGRQTREKIMTEDREDNEKYRETKIRAIIGAMVNKLPKEWFSGVSKDKDDLEGIIDYLEPTLYNGFIDPDDEACKQRRNKLLGMPYTEPPLILKEEAEIIRYNLGAKEVFTKTKFLNIKEFPKTAPNIIDIRAEIINSSSEDLSNTKRRHWCKLISQWKKDMCTKWASCNPYFDERDGGNNSRENKKY</sequence>
<dbReference type="GO" id="GO:0003964">
    <property type="term" value="F:RNA-directed DNA polymerase activity"/>
    <property type="evidence" value="ECO:0007669"/>
    <property type="project" value="UniProtKB-KW"/>
</dbReference>
<evidence type="ECO:0000313" key="1">
    <source>
        <dbReference type="EMBL" id="GJT20220.1"/>
    </source>
</evidence>